<dbReference type="AlphaFoldDB" id="A0AAJ7S1I9"/>
<keyword evidence="2" id="KW-1185">Reference proteome</keyword>
<proteinExistence type="predicted"/>
<sequence length="141" mass="15636">MPTQKELRATMSKKLQEAIKHPDPTVAAGRKSAIKRWVGVLQDNFMGHIKYFKDDKLKFLHEVFQDGDCWSEELFSELEKTILPPGGDGPCSNLRSRSKAHGSKKTTLPVDDSPQSELGTPSVSGVSSYKKKSIFTLSGNK</sequence>
<accession>A0AAJ7S1I9</accession>
<evidence type="ECO:0000313" key="2">
    <source>
        <dbReference type="Proteomes" id="UP000694925"/>
    </source>
</evidence>
<feature type="region of interest" description="Disordered" evidence="1">
    <location>
        <begin position="81"/>
        <end position="141"/>
    </location>
</feature>
<reference evidence="3" key="1">
    <citation type="submission" date="2025-08" db="UniProtKB">
        <authorList>
            <consortium name="RefSeq"/>
        </authorList>
    </citation>
    <scope>IDENTIFICATION</scope>
    <source>
        <tissue evidence="3">Whole body</tissue>
    </source>
</reference>
<organism evidence="2 3">
    <name type="scientific">Ceratina calcarata</name>
    <dbReference type="NCBI Taxonomy" id="156304"/>
    <lineage>
        <taxon>Eukaryota</taxon>
        <taxon>Metazoa</taxon>
        <taxon>Ecdysozoa</taxon>
        <taxon>Arthropoda</taxon>
        <taxon>Hexapoda</taxon>
        <taxon>Insecta</taxon>
        <taxon>Pterygota</taxon>
        <taxon>Neoptera</taxon>
        <taxon>Endopterygota</taxon>
        <taxon>Hymenoptera</taxon>
        <taxon>Apocrita</taxon>
        <taxon>Aculeata</taxon>
        <taxon>Apoidea</taxon>
        <taxon>Anthophila</taxon>
        <taxon>Apidae</taxon>
        <taxon>Ceratina</taxon>
        <taxon>Zadontomerus</taxon>
    </lineage>
</organism>
<dbReference type="Proteomes" id="UP000694925">
    <property type="component" value="Unplaced"/>
</dbReference>
<evidence type="ECO:0000313" key="3">
    <source>
        <dbReference type="RefSeq" id="XP_026669735.1"/>
    </source>
</evidence>
<name>A0AAJ7S1I9_9HYME</name>
<protein>
    <submittedName>
        <fullName evidence="3">Uncharacterized protein LOC113464400 isoform X1</fullName>
    </submittedName>
</protein>
<dbReference type="KEGG" id="ccal:113464400"/>
<evidence type="ECO:0000256" key="1">
    <source>
        <dbReference type="SAM" id="MobiDB-lite"/>
    </source>
</evidence>
<dbReference type="RefSeq" id="XP_026669735.1">
    <property type="nucleotide sequence ID" value="XM_026813934.1"/>
</dbReference>
<gene>
    <name evidence="3" type="primary">LOC113464400</name>
</gene>